<dbReference type="AlphaFoldDB" id="A0A4R6WHD5"/>
<proteinExistence type="predicted"/>
<reference evidence="1 2" key="1">
    <citation type="submission" date="2019-03" db="EMBL/GenBank/DDBJ databases">
        <title>Genomic Encyclopedia of Archaeal and Bacterial Type Strains, Phase II (KMG-II): from individual species to whole genera.</title>
        <authorList>
            <person name="Goeker M."/>
        </authorList>
    </citation>
    <scope>NUCLEOTIDE SEQUENCE [LARGE SCALE GENOMIC DNA]</scope>
    <source>
        <strain evidence="1 2">DSM 28353</strain>
    </source>
</reference>
<evidence type="ECO:0000313" key="2">
    <source>
        <dbReference type="Proteomes" id="UP000295292"/>
    </source>
</evidence>
<evidence type="ECO:0000313" key="1">
    <source>
        <dbReference type="EMBL" id="TDQ79544.1"/>
    </source>
</evidence>
<keyword evidence="2" id="KW-1185">Reference proteome</keyword>
<dbReference type="EMBL" id="SNYV01000011">
    <property type="protein sequence ID" value="TDQ79544.1"/>
    <property type="molecule type" value="Genomic_DNA"/>
</dbReference>
<accession>A0A4R6WHD5</accession>
<sequence length="195" mass="22678">MLTMDKKVTIKDLEVKKGKVDVEFIEVDGKQIILTHIPYGNIDHYVTHTNCRSCKVEFKKNFNYSHTCESCLDKSNREKYLKKPVVTAPYDGIIYDEYTDKYFTCIEEVIEHYEEDEISLDNAMLLTTVSSSYASIDIEQISQDVVHEDWDPSDELLEKIEEFNKFLETESTGTVFPTDERIDISQYLSDLKGDK</sequence>
<protein>
    <submittedName>
        <fullName evidence="1">Uncharacterized protein</fullName>
    </submittedName>
</protein>
<gene>
    <name evidence="1" type="ORF">CLV99_0987</name>
</gene>
<name>A0A4R6WHD5_9SPHI</name>
<dbReference type="Proteomes" id="UP000295292">
    <property type="component" value="Unassembled WGS sequence"/>
</dbReference>
<comment type="caution">
    <text evidence="1">The sequence shown here is derived from an EMBL/GenBank/DDBJ whole genome shotgun (WGS) entry which is preliminary data.</text>
</comment>
<organism evidence="1 2">
    <name type="scientific">Sphingobacterium yanglingense</name>
    <dbReference type="NCBI Taxonomy" id="1437280"/>
    <lineage>
        <taxon>Bacteria</taxon>
        <taxon>Pseudomonadati</taxon>
        <taxon>Bacteroidota</taxon>
        <taxon>Sphingobacteriia</taxon>
        <taxon>Sphingobacteriales</taxon>
        <taxon>Sphingobacteriaceae</taxon>
        <taxon>Sphingobacterium</taxon>
    </lineage>
</organism>